<dbReference type="AlphaFoldDB" id="A0A6J4MKS0"/>
<name>A0A6J4MKS0_9CHLR</name>
<sequence length="87" mass="9719">MRLVTPTDPRELPDRTSRYLRSNIPSLELVSSPGDGITARVVRKDEGKVLSSALEAAGRELRRTPKEALGLPSWPAALRRIRAWMEP</sequence>
<gene>
    <name evidence="1" type="ORF">AVDCRST_MAG93-7723</name>
</gene>
<protein>
    <submittedName>
        <fullName evidence="1">Uncharacterized protein</fullName>
    </submittedName>
</protein>
<accession>A0A6J4MKS0</accession>
<dbReference type="EMBL" id="CADCTR010002599">
    <property type="protein sequence ID" value="CAA9362175.1"/>
    <property type="molecule type" value="Genomic_DNA"/>
</dbReference>
<evidence type="ECO:0000313" key="1">
    <source>
        <dbReference type="EMBL" id="CAA9362175.1"/>
    </source>
</evidence>
<reference evidence="1" key="1">
    <citation type="submission" date="2020-02" db="EMBL/GenBank/DDBJ databases">
        <authorList>
            <person name="Meier V. D."/>
        </authorList>
    </citation>
    <scope>NUCLEOTIDE SEQUENCE</scope>
    <source>
        <strain evidence="1">AVDCRST_MAG93</strain>
    </source>
</reference>
<organism evidence="1">
    <name type="scientific">uncultured Chloroflexia bacterium</name>
    <dbReference type="NCBI Taxonomy" id="1672391"/>
    <lineage>
        <taxon>Bacteria</taxon>
        <taxon>Bacillati</taxon>
        <taxon>Chloroflexota</taxon>
        <taxon>Chloroflexia</taxon>
        <taxon>environmental samples</taxon>
    </lineage>
</organism>
<proteinExistence type="predicted"/>